<sequence>MFRNSVQTWLVAPTTHRNRHIYWFWFAASAIVAGTYGLEVWQQAFSTEFVVSDDTRQHVFWMQRFIDPELFPNDSIADYFQSVAPRGYTEFYRLFAKLGIDPLLTSKLIPPILGLISTSCCFLLCLEIFPVPAAGFLASVLFTQNLWMLDVLSAATPRAFLNPLFLAFLYYLIRRSPWCFIALAAIGLFYPQYVLVSVGVLILTPLSLEKGRLKISRDRREYWFCILGSIVAFLVLLPYALKTSDFAPTITAAEARLMPEFLPGGRVRFFYEDFGRYWLNGGRSGIQIPFDPPLLVAGMILPVLLHFPDRFPLVVAVRSHLKILGHLTLSSLGLFFVAHALLFKLHLPSRYTQHSLRVIMSLSAAIALIILLDSIFRWATGFQHSSFWLRSEALSLGAVAILLGYLMLYPTSLSNFPKTNYQFGSTPELYQFFARQPKEISIASISSEANNLPTFAHRSIISGQEYAIPYHLGYYRSFQSGTSELIQAQYTESLLELQNFIKTYEIDFWLLENETLTLDYIEKNDWMKQYSKATQQAIKLLEEGRSPAFKSVLERCSKFQLDSFTVVPTECVLNLSRLAVESVPP</sequence>
<feature type="transmembrane region" description="Helical" evidence="1">
    <location>
        <begin position="323"/>
        <end position="343"/>
    </location>
</feature>
<accession>A0A928VX40</accession>
<feature type="transmembrane region" description="Helical" evidence="1">
    <location>
        <begin position="179"/>
        <end position="202"/>
    </location>
</feature>
<feature type="transmembrane region" description="Helical" evidence="1">
    <location>
        <begin position="355"/>
        <end position="376"/>
    </location>
</feature>
<gene>
    <name evidence="2" type="ORF">IQ235_13685</name>
</gene>
<keyword evidence="1" id="KW-0812">Transmembrane</keyword>
<dbReference type="Proteomes" id="UP000621799">
    <property type="component" value="Unassembled WGS sequence"/>
</dbReference>
<dbReference type="RefSeq" id="WP_264322024.1">
    <property type="nucleotide sequence ID" value="NZ_JADEXN010000252.1"/>
</dbReference>
<feature type="transmembrane region" description="Helical" evidence="1">
    <location>
        <begin position="112"/>
        <end position="143"/>
    </location>
</feature>
<feature type="transmembrane region" description="Helical" evidence="1">
    <location>
        <begin position="21"/>
        <end position="38"/>
    </location>
</feature>
<dbReference type="AlphaFoldDB" id="A0A928VX40"/>
<dbReference type="EMBL" id="JADEXN010000252">
    <property type="protein sequence ID" value="MBE9041832.1"/>
    <property type="molecule type" value="Genomic_DNA"/>
</dbReference>
<reference evidence="2" key="1">
    <citation type="submission" date="2020-10" db="EMBL/GenBank/DDBJ databases">
        <authorList>
            <person name="Castelo-Branco R."/>
            <person name="Eusebio N."/>
            <person name="Adriana R."/>
            <person name="Vieira A."/>
            <person name="Brugerolle De Fraissinette N."/>
            <person name="Rezende De Castro R."/>
            <person name="Schneider M.P."/>
            <person name="Vasconcelos V."/>
            <person name="Leao P.N."/>
        </authorList>
    </citation>
    <scope>NUCLEOTIDE SEQUENCE</scope>
    <source>
        <strain evidence="2">LEGE 11467</strain>
    </source>
</reference>
<feature type="transmembrane region" description="Helical" evidence="1">
    <location>
        <begin position="388"/>
        <end position="408"/>
    </location>
</feature>
<keyword evidence="1" id="KW-1133">Transmembrane helix</keyword>
<protein>
    <submittedName>
        <fullName evidence="2">Uncharacterized protein</fullName>
    </submittedName>
</protein>
<proteinExistence type="predicted"/>
<feature type="transmembrane region" description="Helical" evidence="1">
    <location>
        <begin position="222"/>
        <end position="241"/>
    </location>
</feature>
<evidence type="ECO:0000313" key="2">
    <source>
        <dbReference type="EMBL" id="MBE9041832.1"/>
    </source>
</evidence>
<keyword evidence="3" id="KW-1185">Reference proteome</keyword>
<name>A0A928VX40_9CYAN</name>
<evidence type="ECO:0000313" key="3">
    <source>
        <dbReference type="Proteomes" id="UP000621799"/>
    </source>
</evidence>
<evidence type="ECO:0000256" key="1">
    <source>
        <dbReference type="SAM" id="Phobius"/>
    </source>
</evidence>
<feature type="transmembrane region" description="Helical" evidence="1">
    <location>
        <begin position="155"/>
        <end position="173"/>
    </location>
</feature>
<comment type="caution">
    <text evidence="2">The sequence shown here is derived from an EMBL/GenBank/DDBJ whole genome shotgun (WGS) entry which is preliminary data.</text>
</comment>
<organism evidence="2 3">
    <name type="scientific">Zarconia navalis LEGE 11467</name>
    <dbReference type="NCBI Taxonomy" id="1828826"/>
    <lineage>
        <taxon>Bacteria</taxon>
        <taxon>Bacillati</taxon>
        <taxon>Cyanobacteriota</taxon>
        <taxon>Cyanophyceae</taxon>
        <taxon>Oscillatoriophycideae</taxon>
        <taxon>Oscillatoriales</taxon>
        <taxon>Oscillatoriales incertae sedis</taxon>
        <taxon>Zarconia</taxon>
        <taxon>Zarconia navalis</taxon>
    </lineage>
</organism>
<keyword evidence="1" id="KW-0472">Membrane</keyword>